<evidence type="ECO:0008006" key="3">
    <source>
        <dbReference type="Google" id="ProtNLM"/>
    </source>
</evidence>
<dbReference type="AlphaFoldDB" id="A0A084UE57"/>
<dbReference type="SUPFAM" id="SSF48452">
    <property type="entry name" value="TPR-like"/>
    <property type="match status" value="1"/>
</dbReference>
<dbReference type="InterPro" id="IPR011990">
    <property type="entry name" value="TPR-like_helical_dom_sf"/>
</dbReference>
<dbReference type="STRING" id="472175.EL18_02290"/>
<protein>
    <recommendedName>
        <fullName evidence="3">Transmembrane protein</fullName>
    </recommendedName>
</protein>
<evidence type="ECO:0000313" key="2">
    <source>
        <dbReference type="Proteomes" id="UP000053675"/>
    </source>
</evidence>
<dbReference type="EMBL" id="JMQM01000001">
    <property type="protein sequence ID" value="KFB11243.1"/>
    <property type="molecule type" value="Genomic_DNA"/>
</dbReference>
<evidence type="ECO:0000313" key="1">
    <source>
        <dbReference type="EMBL" id="KFB11243.1"/>
    </source>
</evidence>
<dbReference type="OrthoDB" id="7593450at2"/>
<dbReference type="eggNOG" id="COG3803">
    <property type="taxonomic scope" value="Bacteria"/>
</dbReference>
<proteinExistence type="predicted"/>
<dbReference type="InterPro" id="IPR010323">
    <property type="entry name" value="DUF924"/>
</dbReference>
<sequence length="183" mass="21437">MEADWKKGVLDFWFTELTPEQWFTANEEIDTTIRNRFEPILQEFAEEVPDEARTTVDGALAGVILCDQFPRNIYRRTSRAFAFDRLALDLCHHALSRGFDKEMETKQKQFLYMPLMHSEAMGDQDRAVELFTALGNENARKYAVEHRDIIARFGRFPHRNRVLDRDSTQEEEAFLEGHEGYGQ</sequence>
<dbReference type="Proteomes" id="UP000053675">
    <property type="component" value="Unassembled WGS sequence"/>
</dbReference>
<reference evidence="1 2" key="1">
    <citation type="submission" date="2014-05" db="EMBL/GenBank/DDBJ databases">
        <title>Draft Genome Sequence of Nitratireductor basaltis Strain UMTGB225, A Marine Bacterium Isolated from Green Barrel Tunicate.</title>
        <authorList>
            <person name="Gan H.Y."/>
        </authorList>
    </citation>
    <scope>NUCLEOTIDE SEQUENCE [LARGE SCALE GENOMIC DNA]</scope>
    <source>
        <strain evidence="1 2">UMTGB225</strain>
    </source>
</reference>
<gene>
    <name evidence="1" type="ORF">EL18_02290</name>
</gene>
<keyword evidence="2" id="KW-1185">Reference proteome</keyword>
<name>A0A084UE57_9HYPH</name>
<dbReference type="Gene3D" id="1.20.58.320">
    <property type="entry name" value="TPR-like"/>
    <property type="match status" value="1"/>
</dbReference>
<accession>A0A084UE57</accession>
<comment type="caution">
    <text evidence="1">The sequence shown here is derived from an EMBL/GenBank/DDBJ whole genome shotgun (WGS) entry which is preliminary data.</text>
</comment>
<dbReference type="PATRIC" id="fig|472175.3.peg.2279"/>
<dbReference type="RefSeq" id="WP_036482973.1">
    <property type="nucleotide sequence ID" value="NZ_JMQM01000001.1"/>
</dbReference>
<dbReference type="Pfam" id="PF06041">
    <property type="entry name" value="DUF924"/>
    <property type="match status" value="1"/>
</dbReference>
<organism evidence="1 2">
    <name type="scientific">Nitratireductor basaltis</name>
    <dbReference type="NCBI Taxonomy" id="472175"/>
    <lineage>
        <taxon>Bacteria</taxon>
        <taxon>Pseudomonadati</taxon>
        <taxon>Pseudomonadota</taxon>
        <taxon>Alphaproteobacteria</taxon>
        <taxon>Hyphomicrobiales</taxon>
        <taxon>Phyllobacteriaceae</taxon>
        <taxon>Nitratireductor</taxon>
    </lineage>
</organism>
<dbReference type="Gene3D" id="1.25.40.10">
    <property type="entry name" value="Tetratricopeptide repeat domain"/>
    <property type="match status" value="1"/>
</dbReference>